<feature type="chain" id="PRO_5047415738" evidence="1">
    <location>
        <begin position="22"/>
        <end position="128"/>
    </location>
</feature>
<keyword evidence="3" id="KW-1185">Reference proteome</keyword>
<proteinExistence type="predicted"/>
<dbReference type="Proteomes" id="UP001185659">
    <property type="component" value="Unassembled WGS sequence"/>
</dbReference>
<keyword evidence="1" id="KW-0732">Signal</keyword>
<accession>A0ABU4AFJ3</accession>
<protein>
    <submittedName>
        <fullName evidence="2">Uncharacterized protein</fullName>
    </submittedName>
</protein>
<reference evidence="2 3" key="1">
    <citation type="submission" date="2023-10" db="EMBL/GenBank/DDBJ databases">
        <authorList>
            <person name="Venkata Ramana C."/>
            <person name="Sasikala C."/>
            <person name="Dhurka M."/>
        </authorList>
    </citation>
    <scope>NUCLEOTIDE SEQUENCE [LARGE SCALE GENOMIC DNA]</scope>
    <source>
        <strain evidence="2 3">KCTC 32151</strain>
    </source>
</reference>
<gene>
    <name evidence="2" type="ORF">R2G56_01180</name>
</gene>
<organism evidence="2 3">
    <name type="scientific">Nitratireductor aquimarinus</name>
    <dbReference type="NCBI Taxonomy" id="889300"/>
    <lineage>
        <taxon>Bacteria</taxon>
        <taxon>Pseudomonadati</taxon>
        <taxon>Pseudomonadota</taxon>
        <taxon>Alphaproteobacteria</taxon>
        <taxon>Hyphomicrobiales</taxon>
        <taxon>Phyllobacteriaceae</taxon>
        <taxon>Nitratireductor</taxon>
    </lineage>
</organism>
<evidence type="ECO:0000256" key="1">
    <source>
        <dbReference type="SAM" id="SignalP"/>
    </source>
</evidence>
<dbReference type="EMBL" id="JAWLIP010000001">
    <property type="protein sequence ID" value="MDV6224886.1"/>
    <property type="molecule type" value="Genomic_DNA"/>
</dbReference>
<name>A0ABU4AFJ3_9HYPH</name>
<feature type="signal peptide" evidence="1">
    <location>
        <begin position="1"/>
        <end position="21"/>
    </location>
</feature>
<evidence type="ECO:0000313" key="2">
    <source>
        <dbReference type="EMBL" id="MDV6224886.1"/>
    </source>
</evidence>
<sequence length="128" mass="14393">MLRFALMFGAALAASTHSAFSQSMSPMRGVVRSYTDSFAIRVYPQNPYSHRIDVAVRVYDAEFRPVQARVTPQTFTLGAKQSRSVVVVVNFDGNRERRVRICTESIPFPEAHLGMKAQICGKFIAHRL</sequence>
<comment type="caution">
    <text evidence="2">The sequence shown here is derived from an EMBL/GenBank/DDBJ whole genome shotgun (WGS) entry which is preliminary data.</text>
</comment>
<dbReference type="RefSeq" id="WP_317560206.1">
    <property type="nucleotide sequence ID" value="NZ_JAWLIP010000001.1"/>
</dbReference>
<evidence type="ECO:0000313" key="3">
    <source>
        <dbReference type="Proteomes" id="UP001185659"/>
    </source>
</evidence>